<keyword evidence="9 10" id="KW-0413">Isomerase</keyword>
<dbReference type="EMBL" id="JACEFB010000003">
    <property type="protein sequence ID" value="MBA2225947.1"/>
    <property type="molecule type" value="Genomic_DNA"/>
</dbReference>
<dbReference type="PROSITE" id="PS51385">
    <property type="entry name" value="YJEF_N"/>
    <property type="match status" value="1"/>
</dbReference>
<dbReference type="GO" id="GO:0046872">
    <property type="term" value="F:metal ion binding"/>
    <property type="evidence" value="ECO:0007669"/>
    <property type="project" value="UniProtKB-KW"/>
</dbReference>
<gene>
    <name evidence="10" type="primary">nnrE</name>
    <name evidence="12" type="ORF">H0921_07210</name>
</gene>
<evidence type="ECO:0000256" key="3">
    <source>
        <dbReference type="ARBA" id="ARBA00012228"/>
    </source>
</evidence>
<organism evidence="12 13">
    <name type="scientific">Thermogemmata fonticola</name>
    <dbReference type="NCBI Taxonomy" id="2755323"/>
    <lineage>
        <taxon>Bacteria</taxon>
        <taxon>Pseudomonadati</taxon>
        <taxon>Planctomycetota</taxon>
        <taxon>Planctomycetia</taxon>
        <taxon>Gemmatales</taxon>
        <taxon>Gemmataceae</taxon>
        <taxon>Thermogemmata</taxon>
    </lineage>
</organism>
<name>A0A7V8VDC4_9BACT</name>
<feature type="domain" description="YjeF N-terminal" evidence="11">
    <location>
        <begin position="12"/>
        <end position="210"/>
    </location>
</feature>
<evidence type="ECO:0000256" key="9">
    <source>
        <dbReference type="ARBA" id="ARBA00023235"/>
    </source>
</evidence>
<dbReference type="AlphaFoldDB" id="A0A7V8VDC4"/>
<evidence type="ECO:0000313" key="12">
    <source>
        <dbReference type="EMBL" id="MBA2225947.1"/>
    </source>
</evidence>
<dbReference type="PANTHER" id="PTHR13232:SF10">
    <property type="entry name" value="NAD(P)H-HYDRATE EPIMERASE"/>
    <property type="match status" value="1"/>
</dbReference>
<dbReference type="PANTHER" id="PTHR13232">
    <property type="entry name" value="NAD(P)H-HYDRATE EPIMERASE"/>
    <property type="match status" value="1"/>
</dbReference>
<evidence type="ECO:0000256" key="5">
    <source>
        <dbReference type="ARBA" id="ARBA00022741"/>
    </source>
</evidence>
<dbReference type="InterPro" id="IPR036652">
    <property type="entry name" value="YjeF_N_dom_sf"/>
</dbReference>
<evidence type="ECO:0000256" key="2">
    <source>
        <dbReference type="ARBA" id="ARBA00000909"/>
    </source>
</evidence>
<comment type="catalytic activity">
    <reaction evidence="1 10">
        <text>(6R)-NADHX = (6S)-NADHX</text>
        <dbReference type="Rhea" id="RHEA:32215"/>
        <dbReference type="ChEBI" id="CHEBI:64074"/>
        <dbReference type="ChEBI" id="CHEBI:64075"/>
        <dbReference type="EC" id="5.1.99.6"/>
    </reaction>
</comment>
<dbReference type="Proteomes" id="UP000542342">
    <property type="component" value="Unassembled WGS sequence"/>
</dbReference>
<evidence type="ECO:0000256" key="4">
    <source>
        <dbReference type="ARBA" id="ARBA00022723"/>
    </source>
</evidence>
<dbReference type="InterPro" id="IPR032976">
    <property type="entry name" value="YJEFN_prot_NAXE-like"/>
</dbReference>
<feature type="binding site" evidence="10">
    <location>
        <position position="156"/>
    </location>
    <ligand>
        <name>K(+)</name>
        <dbReference type="ChEBI" id="CHEBI:29103"/>
    </ligand>
</feature>
<feature type="binding site" evidence="10">
    <location>
        <begin position="124"/>
        <end position="130"/>
    </location>
    <ligand>
        <name>(6S)-NADPHX</name>
        <dbReference type="ChEBI" id="CHEBI:64076"/>
    </ligand>
</feature>
<evidence type="ECO:0000256" key="6">
    <source>
        <dbReference type="ARBA" id="ARBA00022857"/>
    </source>
</evidence>
<feature type="binding site" evidence="10">
    <location>
        <position position="61"/>
    </location>
    <ligand>
        <name>K(+)</name>
        <dbReference type="ChEBI" id="CHEBI:29103"/>
    </ligand>
</feature>
<dbReference type="EC" id="5.1.99.6" evidence="3 10"/>
<feature type="binding site" evidence="10">
    <location>
        <position position="153"/>
    </location>
    <ligand>
        <name>(6S)-NADPHX</name>
        <dbReference type="ChEBI" id="CHEBI:64076"/>
    </ligand>
</feature>
<evidence type="ECO:0000256" key="7">
    <source>
        <dbReference type="ARBA" id="ARBA00022958"/>
    </source>
</evidence>
<dbReference type="InterPro" id="IPR004443">
    <property type="entry name" value="YjeF_N_dom"/>
</dbReference>
<comment type="function">
    <text evidence="10">Catalyzes the epimerization of the S- and R-forms of NAD(P)HX, a damaged form of NAD(P)H that is a result of enzymatic or heat-dependent hydration. This is a prerequisite for the S-specific NAD(P)H-hydrate dehydratase to allow the repair of both epimers of NAD(P)HX.</text>
</comment>
<dbReference type="Gene3D" id="3.40.50.10260">
    <property type="entry name" value="YjeF N-terminal domain"/>
    <property type="match status" value="1"/>
</dbReference>
<keyword evidence="4 10" id="KW-0479">Metal-binding</keyword>
<dbReference type="NCBIfam" id="TIGR00197">
    <property type="entry name" value="yjeF_nterm"/>
    <property type="match status" value="1"/>
</dbReference>
<proteinExistence type="inferred from homology"/>
<comment type="similarity">
    <text evidence="10">Belongs to the NnrE/AIBP family.</text>
</comment>
<accession>A0A7V8VDC4</accession>
<comment type="caution">
    <text evidence="12">The sequence shown here is derived from an EMBL/GenBank/DDBJ whole genome shotgun (WGS) entry which is preliminary data.</text>
</comment>
<feature type="binding site" evidence="10">
    <location>
        <position position="120"/>
    </location>
    <ligand>
        <name>K(+)</name>
        <dbReference type="ChEBI" id="CHEBI:29103"/>
    </ligand>
</feature>
<comment type="catalytic activity">
    <reaction evidence="2 10">
        <text>(6R)-NADPHX = (6S)-NADPHX</text>
        <dbReference type="Rhea" id="RHEA:32227"/>
        <dbReference type="ChEBI" id="CHEBI:64076"/>
        <dbReference type="ChEBI" id="CHEBI:64077"/>
        <dbReference type="EC" id="5.1.99.6"/>
    </reaction>
</comment>
<keyword evidence="13" id="KW-1185">Reference proteome</keyword>
<dbReference type="Pfam" id="PF03853">
    <property type="entry name" value="YjeF_N"/>
    <property type="match status" value="1"/>
</dbReference>
<dbReference type="HAMAP" id="MF_01966">
    <property type="entry name" value="NADHX_epimerase"/>
    <property type="match status" value="1"/>
</dbReference>
<dbReference type="GO" id="GO:0000166">
    <property type="term" value="F:nucleotide binding"/>
    <property type="evidence" value="ECO:0007669"/>
    <property type="project" value="UniProtKB-KW"/>
</dbReference>
<evidence type="ECO:0000256" key="1">
    <source>
        <dbReference type="ARBA" id="ARBA00000013"/>
    </source>
</evidence>
<evidence type="ECO:0000313" key="13">
    <source>
        <dbReference type="Proteomes" id="UP000542342"/>
    </source>
</evidence>
<dbReference type="RefSeq" id="WP_194537371.1">
    <property type="nucleotide sequence ID" value="NZ_JACEFB010000003.1"/>
</dbReference>
<evidence type="ECO:0000259" key="11">
    <source>
        <dbReference type="PROSITE" id="PS51385"/>
    </source>
</evidence>
<evidence type="ECO:0000256" key="10">
    <source>
        <dbReference type="HAMAP-Rule" id="MF_01966"/>
    </source>
</evidence>
<protein>
    <recommendedName>
        <fullName evidence="3 10">NAD(P)H-hydrate epimerase</fullName>
        <ecNumber evidence="3 10">5.1.99.6</ecNumber>
    </recommendedName>
    <alternativeName>
        <fullName evidence="10">NAD(P)HX epimerase</fullName>
    </alternativeName>
</protein>
<dbReference type="SUPFAM" id="SSF64153">
    <property type="entry name" value="YjeF N-terminal domain-like"/>
    <property type="match status" value="1"/>
</dbReference>
<keyword evidence="5 10" id="KW-0547">Nucleotide-binding</keyword>
<keyword evidence="7 10" id="KW-0630">Potassium</keyword>
<sequence>MEAVHSLTREQVRELDRRAMEEFGVPGLVLMENAGRGCAEWLMALNAERLPTLVVCGPGNNGGDGFVIARHLDNHGWPVTAWLYGDASRLPPDAAVNFAIAQRSGLLAPPPPQFRGWIVDALFGTGLTRPLGPPYDTLIAALNASGNPIFAVDIPSGLDCDSGVPLGPAICAQYTATFVARKRGFDNPAAARWTGQVRVIDIGAPRRLVEQYGSGVS</sequence>
<feature type="binding site" evidence="10">
    <location>
        <begin position="60"/>
        <end position="64"/>
    </location>
    <ligand>
        <name>(6S)-NADPHX</name>
        <dbReference type="ChEBI" id="CHEBI:64076"/>
    </ligand>
</feature>
<reference evidence="12 13" key="1">
    <citation type="submission" date="2020-07" db="EMBL/GenBank/DDBJ databases">
        <title>Thermogemmata thermophila gen. nov., sp. nov., a novel moderate thermophilic planctomycete from a Kamchatka hot spring.</title>
        <authorList>
            <person name="Elcheninov A.G."/>
            <person name="Podosokorskaya O.A."/>
            <person name="Kovaleva O.L."/>
            <person name="Novikov A."/>
            <person name="Bonch-Osmolovskaya E.A."/>
            <person name="Toshchakov S.V."/>
            <person name="Kublanov I.V."/>
        </authorList>
    </citation>
    <scope>NUCLEOTIDE SEQUENCE [LARGE SCALE GENOMIC DNA]</scope>
    <source>
        <strain evidence="12 13">2918</strain>
    </source>
</reference>
<keyword evidence="8 10" id="KW-0520">NAD</keyword>
<feature type="binding site" evidence="10">
    <location>
        <position position="135"/>
    </location>
    <ligand>
        <name>(6S)-NADPHX</name>
        <dbReference type="ChEBI" id="CHEBI:64076"/>
    </ligand>
</feature>
<evidence type="ECO:0000256" key="8">
    <source>
        <dbReference type="ARBA" id="ARBA00023027"/>
    </source>
</evidence>
<comment type="cofactor">
    <cofactor evidence="10">
        <name>K(+)</name>
        <dbReference type="ChEBI" id="CHEBI:29103"/>
    </cofactor>
    <text evidence="10">Binds 1 potassium ion per subunit.</text>
</comment>
<keyword evidence="6 10" id="KW-0521">NADP</keyword>
<dbReference type="GO" id="GO:0052856">
    <property type="term" value="F:NAD(P)HX epimerase activity"/>
    <property type="evidence" value="ECO:0007669"/>
    <property type="project" value="UniProtKB-UniRule"/>
</dbReference>